<dbReference type="EMBL" id="JBBMEO010000045">
    <property type="protein sequence ID" value="MEQ2363220.1"/>
    <property type="molecule type" value="Genomic_DNA"/>
</dbReference>
<dbReference type="Proteomes" id="UP001457197">
    <property type="component" value="Unassembled WGS sequence"/>
</dbReference>
<evidence type="ECO:0000256" key="1">
    <source>
        <dbReference type="ARBA" id="ARBA00022676"/>
    </source>
</evidence>
<comment type="caution">
    <text evidence="5">The sequence shown here is derived from an EMBL/GenBank/DDBJ whole genome shotgun (WGS) entry which is preliminary data.</text>
</comment>
<keyword evidence="1 5" id="KW-0328">Glycosyltransferase</keyword>
<feature type="domain" description="Glycosyltransferase 2-like" evidence="4">
    <location>
        <begin position="7"/>
        <end position="122"/>
    </location>
</feature>
<feature type="compositionally biased region" description="Basic and acidic residues" evidence="3">
    <location>
        <begin position="336"/>
        <end position="348"/>
    </location>
</feature>
<keyword evidence="2 5" id="KW-0808">Transferase</keyword>
<dbReference type="Pfam" id="PF00535">
    <property type="entry name" value="Glycos_transf_2"/>
    <property type="match status" value="1"/>
</dbReference>
<organism evidence="5 6">
    <name type="scientific">Faecalibacterium tardum</name>
    <dbReference type="NCBI Taxonomy" id="3133156"/>
    <lineage>
        <taxon>Bacteria</taxon>
        <taxon>Bacillati</taxon>
        <taxon>Bacillota</taxon>
        <taxon>Clostridia</taxon>
        <taxon>Eubacteriales</taxon>
        <taxon>Oscillospiraceae</taxon>
        <taxon>Faecalibacterium</taxon>
    </lineage>
</organism>
<name>A0ABV1AYE2_9FIRM</name>
<reference evidence="5 6" key="1">
    <citation type="submission" date="2024-03" db="EMBL/GenBank/DDBJ databases">
        <title>Human intestinal bacterial collection.</title>
        <authorList>
            <person name="Pauvert C."/>
            <person name="Hitch T.C.A."/>
            <person name="Clavel T."/>
        </authorList>
    </citation>
    <scope>NUCLEOTIDE SEQUENCE [LARGE SCALE GENOMIC DNA]</scope>
    <source>
        <strain evidence="5 6">CLA-AA-H175</strain>
    </source>
</reference>
<dbReference type="PANTHER" id="PTHR22916">
    <property type="entry name" value="GLYCOSYLTRANSFERASE"/>
    <property type="match status" value="1"/>
</dbReference>
<dbReference type="SUPFAM" id="SSF53448">
    <property type="entry name" value="Nucleotide-diphospho-sugar transferases"/>
    <property type="match status" value="1"/>
</dbReference>
<evidence type="ECO:0000256" key="2">
    <source>
        <dbReference type="ARBA" id="ARBA00022679"/>
    </source>
</evidence>
<evidence type="ECO:0000313" key="6">
    <source>
        <dbReference type="Proteomes" id="UP001457197"/>
    </source>
</evidence>
<feature type="region of interest" description="Disordered" evidence="3">
    <location>
        <begin position="312"/>
        <end position="348"/>
    </location>
</feature>
<dbReference type="Gene3D" id="3.90.550.10">
    <property type="entry name" value="Spore Coat Polysaccharide Biosynthesis Protein SpsA, Chain A"/>
    <property type="match status" value="1"/>
</dbReference>
<dbReference type="InterPro" id="IPR001173">
    <property type="entry name" value="Glyco_trans_2-like"/>
</dbReference>
<dbReference type="InterPro" id="IPR029044">
    <property type="entry name" value="Nucleotide-diphossugar_trans"/>
</dbReference>
<dbReference type="EC" id="2.4.-.-" evidence="5"/>
<feature type="compositionally biased region" description="Basic residues" evidence="3">
    <location>
        <begin position="322"/>
        <end position="335"/>
    </location>
</feature>
<evidence type="ECO:0000259" key="4">
    <source>
        <dbReference type="Pfam" id="PF00535"/>
    </source>
</evidence>
<gene>
    <name evidence="5" type="ORF">WMO44_13895</name>
</gene>
<proteinExistence type="predicted"/>
<keyword evidence="6" id="KW-1185">Reference proteome</keyword>
<protein>
    <submittedName>
        <fullName evidence="5">Glycosyltransferase</fullName>
        <ecNumber evidence="5">2.4.-.-</ecNumber>
    </submittedName>
</protein>
<accession>A0ABV1AYE2</accession>
<sequence length="348" mass="39467">MTNPLVSIIVPVYNAQNSVARCLESICGQTYQELEIIVLNDGSTDDSLAICEQFRAKDPRIVVVDKENEGVSCTRNAGLVLAHGDYIQFVDSDDALDPDYTQNLVQAALQHSADLVIAPYWMVIPPNSTKTGYFLETLQTSLGIEPETPKTEVRKYSFLPEGIYSREDYARSLMQQPASFYYGVLWNKLYRRNIIAENQLGFAPEIHWAEDLIFNMCYLEYAQVFVSISTAGYHYIQNPQSLCHTQIGLLDIVENKTQIFQLFKEVYTRLGLYDEMAAKIYKYLFAFSENSSPSNSLQGALLDVMAHLSDTADQSKTSTQKSQKKPKKSQSKSKKSQQEPKKPRRKTE</sequence>
<dbReference type="GO" id="GO:0016757">
    <property type="term" value="F:glycosyltransferase activity"/>
    <property type="evidence" value="ECO:0007669"/>
    <property type="project" value="UniProtKB-KW"/>
</dbReference>
<dbReference type="PANTHER" id="PTHR22916:SF51">
    <property type="entry name" value="GLYCOSYLTRANSFERASE EPSH-RELATED"/>
    <property type="match status" value="1"/>
</dbReference>
<evidence type="ECO:0000256" key="3">
    <source>
        <dbReference type="SAM" id="MobiDB-lite"/>
    </source>
</evidence>
<dbReference type="RefSeq" id="WP_349152919.1">
    <property type="nucleotide sequence ID" value="NZ_JBBMEO010000045.1"/>
</dbReference>
<evidence type="ECO:0000313" key="5">
    <source>
        <dbReference type="EMBL" id="MEQ2363220.1"/>
    </source>
</evidence>
<dbReference type="CDD" id="cd00761">
    <property type="entry name" value="Glyco_tranf_GTA_type"/>
    <property type="match status" value="1"/>
</dbReference>